<evidence type="ECO:0000259" key="1">
    <source>
        <dbReference type="Pfam" id="PF05838"/>
    </source>
</evidence>
<dbReference type="InterPro" id="IPR008565">
    <property type="entry name" value="TtsA-like_GH18_dom"/>
</dbReference>
<dbReference type="Gene3D" id="1.20.141.10">
    <property type="entry name" value="Chitosanase, subunit A, domain 1"/>
    <property type="match status" value="1"/>
</dbReference>
<gene>
    <name evidence="3" type="ORF">ISP17_13620</name>
</gene>
<dbReference type="CDD" id="cd13926">
    <property type="entry name" value="N-acetylmuramidase_GH108"/>
    <property type="match status" value="1"/>
</dbReference>
<dbReference type="InterPro" id="IPR018537">
    <property type="entry name" value="Peptidoglycan-bd_3"/>
</dbReference>
<feature type="domain" description="TtsA-like Glycoside hydrolase family 108" evidence="1">
    <location>
        <begin position="12"/>
        <end position="95"/>
    </location>
</feature>
<evidence type="ECO:0000259" key="2">
    <source>
        <dbReference type="Pfam" id="PF09374"/>
    </source>
</evidence>
<keyword evidence="4" id="KW-1185">Reference proteome</keyword>
<feature type="domain" description="Peptidoglycan binding" evidence="2">
    <location>
        <begin position="99"/>
        <end position="163"/>
    </location>
</feature>
<dbReference type="RefSeq" id="WP_404634019.1">
    <property type="nucleotide sequence ID" value="NZ_JADIKM010000003.1"/>
</dbReference>
<dbReference type="Pfam" id="PF05838">
    <property type="entry name" value="Glyco_hydro_108"/>
    <property type="match status" value="1"/>
</dbReference>
<evidence type="ECO:0000313" key="4">
    <source>
        <dbReference type="Proteomes" id="UP001620460"/>
    </source>
</evidence>
<dbReference type="InterPro" id="IPR023346">
    <property type="entry name" value="Lysozyme-like_dom_sf"/>
</dbReference>
<reference evidence="3 4" key="1">
    <citation type="submission" date="2020-10" db="EMBL/GenBank/DDBJ databases">
        <title>Phylogeny of dyella-like bacteria.</title>
        <authorList>
            <person name="Fu J."/>
        </authorList>
    </citation>
    <scope>NUCLEOTIDE SEQUENCE [LARGE SCALE GENOMIC DNA]</scope>
    <source>
        <strain evidence="3 4">Gsoil3046</strain>
    </source>
</reference>
<proteinExistence type="predicted"/>
<dbReference type="SUPFAM" id="SSF53955">
    <property type="entry name" value="Lysozyme-like"/>
    <property type="match status" value="1"/>
</dbReference>
<name>A0ABW8JV49_9GAMM</name>
<dbReference type="GO" id="GO:0016787">
    <property type="term" value="F:hydrolase activity"/>
    <property type="evidence" value="ECO:0007669"/>
    <property type="project" value="UniProtKB-KW"/>
</dbReference>
<evidence type="ECO:0000313" key="3">
    <source>
        <dbReference type="EMBL" id="MFK2904995.1"/>
    </source>
</evidence>
<dbReference type="EMBL" id="JADIKM010000003">
    <property type="protein sequence ID" value="MFK2904995.1"/>
    <property type="molecule type" value="Genomic_DNA"/>
</dbReference>
<sequence>MAAGNFQASLALTLPFEGGWSDHPKDPGGATMCGITQAVYDDDRDARGLPRRSVRESTAAEREAIYLRRYWQKAQCEALPAGADFALFDFAVNSGVSRATRTLQRIVGVAADGIPGRYTLAAASRYGSQYGPSALGDALCHARLAWMQALPTYATFGHGWRRRVMGEHDGAQLDDTGVIDHAFSMATGATVAATQRPLVVPKTYLARAA</sequence>
<protein>
    <submittedName>
        <fullName evidence="3">Glycoside hydrolase family 108 protein</fullName>
    </submittedName>
</protein>
<keyword evidence="3" id="KW-0378">Hydrolase</keyword>
<accession>A0ABW8JV49</accession>
<dbReference type="Pfam" id="PF09374">
    <property type="entry name" value="PG_binding_3"/>
    <property type="match status" value="1"/>
</dbReference>
<organism evidence="3 4">
    <name type="scientific">Dyella ginsengisoli</name>
    <dbReference type="NCBI Taxonomy" id="363848"/>
    <lineage>
        <taxon>Bacteria</taxon>
        <taxon>Pseudomonadati</taxon>
        <taxon>Pseudomonadota</taxon>
        <taxon>Gammaproteobacteria</taxon>
        <taxon>Lysobacterales</taxon>
        <taxon>Rhodanobacteraceae</taxon>
        <taxon>Dyella</taxon>
    </lineage>
</organism>
<dbReference type="Proteomes" id="UP001620460">
    <property type="component" value="Unassembled WGS sequence"/>
</dbReference>
<comment type="caution">
    <text evidence="3">The sequence shown here is derived from an EMBL/GenBank/DDBJ whole genome shotgun (WGS) entry which is preliminary data.</text>
</comment>